<dbReference type="InterPro" id="IPR009061">
    <property type="entry name" value="DNA-bd_dom_put_sf"/>
</dbReference>
<evidence type="ECO:0000313" key="3">
    <source>
        <dbReference type="EMBL" id="QDS34072.1"/>
    </source>
</evidence>
<sequence length="343" mass="39860">MGLMKLNGKSTNNNEKKLNSDFSEREEMYSIGEASRLTGSTIKTIRYYDEIELLKPAWFTEGGHRLYSIEKIKRLELIHTLRYLDFGIEDIRKLLSGESQVAKALDFQIEVLETQVKSLVNMITILRGAKEKGIDEDSLCKIHHLVDSFSANVAEQKKYVYDKMEEMKIFDDVPLEWRYAFLHLFQVYILKDGKITARRTAIWNEIKELLNDPEFITVIRYRILPMVHMQQNSTIDVAVWKKKYQIYYRRLVAASQEKLSAESNVVQTIINDIASLVAKAGQSPDTVEYFQQFLEYLSHSVTDLTERFDTLCSLLNPEWKLLTEANTLLFSGVQCKLSRLKET</sequence>
<dbReference type="AlphaFoldDB" id="A0A517I5C5"/>
<dbReference type="SUPFAM" id="SSF46955">
    <property type="entry name" value="Putative DNA-binding domain"/>
    <property type="match status" value="1"/>
</dbReference>
<dbReference type="InterPro" id="IPR047057">
    <property type="entry name" value="MerR_fam"/>
</dbReference>
<protein>
    <submittedName>
        <fullName evidence="3">MerR family transcriptional regulator</fullName>
    </submittedName>
</protein>
<dbReference type="Proteomes" id="UP000317713">
    <property type="component" value="Chromosome"/>
</dbReference>
<organism evidence="3 4">
    <name type="scientific">Brevibacillus brevis</name>
    <name type="common">Bacillus brevis</name>
    <dbReference type="NCBI Taxonomy" id="1393"/>
    <lineage>
        <taxon>Bacteria</taxon>
        <taxon>Bacillati</taxon>
        <taxon>Bacillota</taxon>
        <taxon>Bacilli</taxon>
        <taxon>Bacillales</taxon>
        <taxon>Paenibacillaceae</taxon>
        <taxon>Brevibacillus</taxon>
    </lineage>
</organism>
<dbReference type="SMART" id="SM00422">
    <property type="entry name" value="HTH_MERR"/>
    <property type="match status" value="1"/>
</dbReference>
<dbReference type="Gene3D" id="1.10.1660.10">
    <property type="match status" value="1"/>
</dbReference>
<dbReference type="EMBL" id="CP042161">
    <property type="protein sequence ID" value="QDS34072.1"/>
    <property type="molecule type" value="Genomic_DNA"/>
</dbReference>
<accession>A0A517I5C5</accession>
<dbReference type="InterPro" id="IPR000551">
    <property type="entry name" value="MerR-type_HTH_dom"/>
</dbReference>
<dbReference type="CDD" id="cd01106">
    <property type="entry name" value="HTH_TipAL-Mta"/>
    <property type="match status" value="1"/>
</dbReference>
<gene>
    <name evidence="3" type="ORF">FPS98_08820</name>
</gene>
<evidence type="ECO:0000313" key="4">
    <source>
        <dbReference type="Proteomes" id="UP000317713"/>
    </source>
</evidence>
<dbReference type="PANTHER" id="PTHR30204:SF96">
    <property type="entry name" value="CHROMOSOME-ANCHORING PROTEIN RACA"/>
    <property type="match status" value="1"/>
</dbReference>
<dbReference type="GO" id="GO:0003700">
    <property type="term" value="F:DNA-binding transcription factor activity"/>
    <property type="evidence" value="ECO:0007669"/>
    <property type="project" value="InterPro"/>
</dbReference>
<dbReference type="GO" id="GO:0003677">
    <property type="term" value="F:DNA binding"/>
    <property type="evidence" value="ECO:0007669"/>
    <property type="project" value="UniProtKB-KW"/>
</dbReference>
<dbReference type="PANTHER" id="PTHR30204">
    <property type="entry name" value="REDOX-CYCLING DRUG-SENSING TRANSCRIPTIONAL ACTIVATOR SOXR"/>
    <property type="match status" value="1"/>
</dbReference>
<reference evidence="3 4" key="1">
    <citation type="submission" date="2019-07" db="EMBL/GenBank/DDBJ databases">
        <title>Characterization of Brevibacillus brevis HK544, as a potential biocontrol agent.</title>
        <authorList>
            <person name="Kim H."/>
        </authorList>
    </citation>
    <scope>NUCLEOTIDE SEQUENCE [LARGE SCALE GENOMIC DNA]</scope>
    <source>
        <strain evidence="3 4">HK544</strain>
    </source>
</reference>
<dbReference type="PROSITE" id="PS50937">
    <property type="entry name" value="HTH_MERR_2"/>
    <property type="match status" value="1"/>
</dbReference>
<proteinExistence type="predicted"/>
<evidence type="ECO:0000256" key="1">
    <source>
        <dbReference type="ARBA" id="ARBA00023125"/>
    </source>
</evidence>
<evidence type="ECO:0000259" key="2">
    <source>
        <dbReference type="PROSITE" id="PS50937"/>
    </source>
</evidence>
<dbReference type="Pfam" id="PF13411">
    <property type="entry name" value="MerR_1"/>
    <property type="match status" value="1"/>
</dbReference>
<keyword evidence="1" id="KW-0238">DNA-binding</keyword>
<name>A0A517I5C5_BREBE</name>
<feature type="domain" description="HTH merR-type" evidence="2">
    <location>
        <begin position="28"/>
        <end position="97"/>
    </location>
</feature>